<keyword evidence="3" id="KW-1185">Reference proteome</keyword>
<dbReference type="RefSeq" id="WP_119276636.1">
    <property type="nucleotide sequence ID" value="NZ_QWLA01000019.1"/>
</dbReference>
<dbReference type="Pfam" id="PF12728">
    <property type="entry name" value="HTH_17"/>
    <property type="match status" value="1"/>
</dbReference>
<gene>
    <name evidence="2" type="ORF">Mrose_01287</name>
</gene>
<comment type="caution">
    <text evidence="2">The sequence shown here is derived from an EMBL/GenBank/DDBJ whole genome shotgun (WGS) entry which is preliminary data.</text>
</comment>
<evidence type="ECO:0000313" key="3">
    <source>
        <dbReference type="Proteomes" id="UP000265341"/>
    </source>
</evidence>
<proteinExistence type="predicted"/>
<name>A0A399EV51_9DEIN</name>
<dbReference type="Proteomes" id="UP000265341">
    <property type="component" value="Unassembled WGS sequence"/>
</dbReference>
<feature type="domain" description="Helix-turn-helix" evidence="1">
    <location>
        <begin position="20"/>
        <end position="69"/>
    </location>
</feature>
<reference evidence="2 3" key="1">
    <citation type="submission" date="2018-08" db="EMBL/GenBank/DDBJ databases">
        <title>Meiothermus roseus NBRC 110900 genome sequencing project.</title>
        <authorList>
            <person name="Da Costa M.S."/>
            <person name="Albuquerque L."/>
            <person name="Raposo P."/>
            <person name="Froufe H.J.C."/>
            <person name="Barroso C.S."/>
            <person name="Egas C."/>
        </authorList>
    </citation>
    <scope>NUCLEOTIDE SEQUENCE [LARGE SCALE GENOMIC DNA]</scope>
    <source>
        <strain evidence="2 3">NBRC 110900</strain>
    </source>
</reference>
<dbReference type="InterPro" id="IPR041657">
    <property type="entry name" value="HTH_17"/>
</dbReference>
<sequence>MDRPETGKQAIGDSTDRLAYSYKETAKLLSVSVRTVYNRIEEGKLKKVYITPKTPRITRESLLALLQEREEKVRTQARGLSEVLRRFGL</sequence>
<evidence type="ECO:0000313" key="2">
    <source>
        <dbReference type="EMBL" id="RIH87450.1"/>
    </source>
</evidence>
<dbReference type="AlphaFoldDB" id="A0A399EV51"/>
<protein>
    <submittedName>
        <fullName evidence="2">DNA binding domain, excisionase family</fullName>
    </submittedName>
</protein>
<dbReference type="EMBL" id="QWLA01000019">
    <property type="protein sequence ID" value="RIH87450.1"/>
    <property type="molecule type" value="Genomic_DNA"/>
</dbReference>
<evidence type="ECO:0000259" key="1">
    <source>
        <dbReference type="Pfam" id="PF12728"/>
    </source>
</evidence>
<organism evidence="2 3">
    <name type="scientific">Calidithermus roseus</name>
    <dbReference type="NCBI Taxonomy" id="1644118"/>
    <lineage>
        <taxon>Bacteria</taxon>
        <taxon>Thermotogati</taxon>
        <taxon>Deinococcota</taxon>
        <taxon>Deinococci</taxon>
        <taxon>Thermales</taxon>
        <taxon>Thermaceae</taxon>
        <taxon>Calidithermus</taxon>
    </lineage>
</organism>
<dbReference type="OrthoDB" id="32758at2"/>
<accession>A0A399EV51</accession>